<protein>
    <submittedName>
        <fullName evidence="1">Lipoprotein</fullName>
    </submittedName>
</protein>
<dbReference type="EMBL" id="LR134149">
    <property type="protein sequence ID" value="VEA43504.1"/>
    <property type="molecule type" value="Genomic_DNA"/>
</dbReference>
<dbReference type="AlphaFoldDB" id="A0A447PWN6"/>
<name>A0A447PWN6_SALET</name>
<evidence type="ECO:0000313" key="1">
    <source>
        <dbReference type="EMBL" id="VEA43504.1"/>
    </source>
</evidence>
<organism evidence="1 2">
    <name type="scientific">Salmonella enterica I</name>
    <dbReference type="NCBI Taxonomy" id="59201"/>
    <lineage>
        <taxon>Bacteria</taxon>
        <taxon>Pseudomonadati</taxon>
        <taxon>Pseudomonadota</taxon>
        <taxon>Gammaproteobacteria</taxon>
        <taxon>Enterobacterales</taxon>
        <taxon>Enterobacteriaceae</taxon>
        <taxon>Salmonella</taxon>
    </lineage>
</organism>
<dbReference type="Proteomes" id="UP000277214">
    <property type="component" value="Chromosome 1"/>
</dbReference>
<accession>A0A447PWN6</accession>
<keyword evidence="1" id="KW-0449">Lipoprotein</keyword>
<sequence>MLKPRRGMPPCRGGNSWAIYDDTLPEKGRGNVRWRTLIEQMLNRGGPRLYQKPAVTREGRVHHRELMVSHL</sequence>
<evidence type="ECO:0000313" key="2">
    <source>
        <dbReference type="Proteomes" id="UP000277214"/>
    </source>
</evidence>
<gene>
    <name evidence="1" type="primary">yhdA_2</name>
    <name evidence="1" type="ORF">NCTC8272_04986</name>
</gene>
<proteinExistence type="predicted"/>
<reference evidence="1 2" key="1">
    <citation type="submission" date="2018-12" db="EMBL/GenBank/DDBJ databases">
        <authorList>
            <consortium name="Pathogen Informatics"/>
        </authorList>
    </citation>
    <scope>NUCLEOTIDE SEQUENCE [LARGE SCALE GENOMIC DNA]</scope>
    <source>
        <strain evidence="1 2">NCTC8272</strain>
    </source>
</reference>